<evidence type="ECO:0000256" key="1">
    <source>
        <dbReference type="SAM" id="MobiDB-lite"/>
    </source>
</evidence>
<name>A0ABV0KTI2_9CYAN</name>
<gene>
    <name evidence="2" type="ORF">NDI38_29725</name>
</gene>
<accession>A0ABV0KTI2</accession>
<dbReference type="RefSeq" id="WP_190452700.1">
    <property type="nucleotide sequence ID" value="NZ_JAMPLM010000072.1"/>
</dbReference>
<proteinExistence type="predicted"/>
<reference evidence="2 3" key="1">
    <citation type="submission" date="2022-04" db="EMBL/GenBank/DDBJ databases">
        <title>Positive selection, recombination, and allopatry shape intraspecific diversity of widespread and dominant cyanobacteria.</title>
        <authorList>
            <person name="Wei J."/>
            <person name="Shu W."/>
            <person name="Hu C."/>
        </authorList>
    </citation>
    <scope>NUCLEOTIDE SEQUENCE [LARGE SCALE GENOMIC DNA]</scope>
    <source>
        <strain evidence="2 3">AS-A4</strain>
    </source>
</reference>
<organism evidence="2 3">
    <name type="scientific">Stenomitos frigidus AS-A4</name>
    <dbReference type="NCBI Taxonomy" id="2933935"/>
    <lineage>
        <taxon>Bacteria</taxon>
        <taxon>Bacillati</taxon>
        <taxon>Cyanobacteriota</taxon>
        <taxon>Cyanophyceae</taxon>
        <taxon>Leptolyngbyales</taxon>
        <taxon>Leptolyngbyaceae</taxon>
        <taxon>Stenomitos</taxon>
    </lineage>
</organism>
<sequence length="209" mass="23021">MQQVGGSDCLEVKASVGVHERAAIRKACRRVPVLQGIVPPADITPKSKRRSQVTTKRLIGLQPSGNKGVNQKPEKRVREAIFTRVESGLRSPFRGSRREGQCYHPLNEMGRQDRREKRQRPGRGSQSQNRCNQALTQAGNCGPTAWLWGQSLWLSCPLPSTKSPGHDWVGWLPQAASLGSRPSFRRGLVLVTNAAGACMTIAPLRRLQG</sequence>
<evidence type="ECO:0000313" key="3">
    <source>
        <dbReference type="Proteomes" id="UP001476950"/>
    </source>
</evidence>
<dbReference type="EMBL" id="JAMPLM010000072">
    <property type="protein sequence ID" value="MEP1062558.1"/>
    <property type="molecule type" value="Genomic_DNA"/>
</dbReference>
<evidence type="ECO:0000313" key="2">
    <source>
        <dbReference type="EMBL" id="MEP1062558.1"/>
    </source>
</evidence>
<keyword evidence="3" id="KW-1185">Reference proteome</keyword>
<feature type="region of interest" description="Disordered" evidence="1">
    <location>
        <begin position="92"/>
        <end position="131"/>
    </location>
</feature>
<comment type="caution">
    <text evidence="2">The sequence shown here is derived from an EMBL/GenBank/DDBJ whole genome shotgun (WGS) entry which is preliminary data.</text>
</comment>
<dbReference type="Proteomes" id="UP001476950">
    <property type="component" value="Unassembled WGS sequence"/>
</dbReference>
<protein>
    <submittedName>
        <fullName evidence="2">Uncharacterized protein</fullName>
    </submittedName>
</protein>